<name>A0A9W9KW23_9EURO</name>
<sequence>MVTLNHQDFWQPTPNSLQRFSSVGSETQTMAVAEQLNTSREEASGYSLENNVLEEEDRVMNFASEIDRFSRPVSPDTYPKDAPAADNYPSYPEEVALYPSSRVSSTASVTGLDGPGTMRVFDVFEDEHMQFTANRRKRALEDLSIPSPKRRRYPYLTTISATKSRGRRTNRPEAENSSFHGEEDYADNHLAGLGNAIRYLKRFYSHAYGIIATSTISIENPVRQATTVQARQTTTRRKWTSEDDRHLFKLRDSQKLPWSRMLHVRRKDDSIRYHQRKYQSWRKEEGKIGIVGDFCLSQATIVLFVSMPNFHLASTSTSHC</sequence>
<organism evidence="1 2">
    <name type="scientific">Penicillium bovifimosum</name>
    <dbReference type="NCBI Taxonomy" id="126998"/>
    <lineage>
        <taxon>Eukaryota</taxon>
        <taxon>Fungi</taxon>
        <taxon>Dikarya</taxon>
        <taxon>Ascomycota</taxon>
        <taxon>Pezizomycotina</taxon>
        <taxon>Eurotiomycetes</taxon>
        <taxon>Eurotiomycetidae</taxon>
        <taxon>Eurotiales</taxon>
        <taxon>Aspergillaceae</taxon>
        <taxon>Penicillium</taxon>
    </lineage>
</organism>
<dbReference type="RefSeq" id="XP_056518039.1">
    <property type="nucleotide sequence ID" value="XM_056670240.1"/>
</dbReference>
<reference evidence="1" key="2">
    <citation type="journal article" date="2023" name="IMA Fungus">
        <title>Comparative genomic study of the Penicillium genus elucidates a diverse pangenome and 15 lateral gene transfer events.</title>
        <authorList>
            <person name="Petersen C."/>
            <person name="Sorensen T."/>
            <person name="Nielsen M.R."/>
            <person name="Sondergaard T.E."/>
            <person name="Sorensen J.L."/>
            <person name="Fitzpatrick D.A."/>
            <person name="Frisvad J.C."/>
            <person name="Nielsen K.L."/>
        </authorList>
    </citation>
    <scope>NUCLEOTIDE SEQUENCE</scope>
    <source>
        <strain evidence="1">IBT 22155</strain>
    </source>
</reference>
<protein>
    <submittedName>
        <fullName evidence="1">Uncharacterized protein</fullName>
    </submittedName>
</protein>
<dbReference type="OrthoDB" id="4355514at2759"/>
<dbReference type="Proteomes" id="UP001149079">
    <property type="component" value="Unassembled WGS sequence"/>
</dbReference>
<proteinExistence type="predicted"/>
<dbReference type="EMBL" id="JAPQKL010000007">
    <property type="protein sequence ID" value="KAJ5121535.1"/>
    <property type="molecule type" value="Genomic_DNA"/>
</dbReference>
<accession>A0A9W9KW23</accession>
<dbReference type="AlphaFoldDB" id="A0A9W9KW23"/>
<keyword evidence="2" id="KW-1185">Reference proteome</keyword>
<reference evidence="1" key="1">
    <citation type="submission" date="2022-11" db="EMBL/GenBank/DDBJ databases">
        <authorList>
            <person name="Petersen C."/>
        </authorList>
    </citation>
    <scope>NUCLEOTIDE SEQUENCE</scope>
    <source>
        <strain evidence="1">IBT 22155</strain>
    </source>
</reference>
<dbReference type="GeneID" id="81409410"/>
<evidence type="ECO:0000313" key="2">
    <source>
        <dbReference type="Proteomes" id="UP001149079"/>
    </source>
</evidence>
<evidence type="ECO:0000313" key="1">
    <source>
        <dbReference type="EMBL" id="KAJ5121535.1"/>
    </source>
</evidence>
<gene>
    <name evidence="1" type="ORF">N7515_009496</name>
</gene>
<comment type="caution">
    <text evidence="1">The sequence shown here is derived from an EMBL/GenBank/DDBJ whole genome shotgun (WGS) entry which is preliminary data.</text>
</comment>